<dbReference type="Gene3D" id="1.10.4080.10">
    <property type="entry name" value="ADP-ribosylation/Crystallin J1"/>
    <property type="match status" value="1"/>
</dbReference>
<dbReference type="EMBL" id="BAAAHH010000001">
    <property type="protein sequence ID" value="GAA0938264.1"/>
    <property type="molecule type" value="Genomic_DNA"/>
</dbReference>
<dbReference type="Pfam" id="PF03747">
    <property type="entry name" value="ADP_ribosyl_GH"/>
    <property type="match status" value="1"/>
</dbReference>
<dbReference type="SUPFAM" id="SSF101478">
    <property type="entry name" value="ADP-ribosylglycohydrolase"/>
    <property type="match status" value="1"/>
</dbReference>
<protein>
    <submittedName>
        <fullName evidence="1">ADP-ribosylglycohydrolase family protein</fullName>
    </submittedName>
</protein>
<dbReference type="RefSeq" id="WP_344236348.1">
    <property type="nucleotide sequence ID" value="NZ_BAAAHH010000001.1"/>
</dbReference>
<organism evidence="1 2">
    <name type="scientific">Actinocorallia libanotica</name>
    <dbReference type="NCBI Taxonomy" id="46162"/>
    <lineage>
        <taxon>Bacteria</taxon>
        <taxon>Bacillati</taxon>
        <taxon>Actinomycetota</taxon>
        <taxon>Actinomycetes</taxon>
        <taxon>Streptosporangiales</taxon>
        <taxon>Thermomonosporaceae</taxon>
        <taxon>Actinocorallia</taxon>
    </lineage>
</organism>
<dbReference type="PANTHER" id="PTHR16222">
    <property type="entry name" value="ADP-RIBOSYLGLYCOHYDROLASE"/>
    <property type="match status" value="1"/>
</dbReference>
<keyword evidence="2" id="KW-1185">Reference proteome</keyword>
<proteinExistence type="predicted"/>
<dbReference type="Proteomes" id="UP001500665">
    <property type="component" value="Unassembled WGS sequence"/>
</dbReference>
<dbReference type="InterPro" id="IPR036705">
    <property type="entry name" value="Ribosyl_crysJ1_sf"/>
</dbReference>
<reference evidence="1 2" key="1">
    <citation type="journal article" date="2019" name="Int. J. Syst. Evol. Microbiol.">
        <title>The Global Catalogue of Microorganisms (GCM) 10K type strain sequencing project: providing services to taxonomists for standard genome sequencing and annotation.</title>
        <authorList>
            <consortium name="The Broad Institute Genomics Platform"/>
            <consortium name="The Broad Institute Genome Sequencing Center for Infectious Disease"/>
            <person name="Wu L."/>
            <person name="Ma J."/>
        </authorList>
    </citation>
    <scope>NUCLEOTIDE SEQUENCE [LARGE SCALE GENOMIC DNA]</scope>
    <source>
        <strain evidence="1 2">JCM 10696</strain>
    </source>
</reference>
<comment type="caution">
    <text evidence="1">The sequence shown here is derived from an EMBL/GenBank/DDBJ whole genome shotgun (WGS) entry which is preliminary data.</text>
</comment>
<sequence>MKRAATGALLGLAIGDAMGFPTEFSDLAGITARFGPWREMPLPLASGLAYVTDDTQMTLALGEGLAEALEAGPLTAESMEPPVREQFVRWWRSPENNRAPGMTCLRACAELSRGGDWRAASQVGSKGCGANMRVAPLGLIPDLDPDRRAGAAQLQSALTHGHPTALAASDLTAYTVLLLARGTGLPELLGSLRAYAHENRRTYREDWLGDLAERAHDPDRASFIARGWDECLAVLDRLEAALASPDVEADPCLATGEGWIAEEAFATGLYCFLLLPDDPRAAVRRAACSSGDSDSIAALAGAFAGAHHGADAWPREWTGSLEYRDRLLALGAAWDG</sequence>
<evidence type="ECO:0000313" key="1">
    <source>
        <dbReference type="EMBL" id="GAA0938264.1"/>
    </source>
</evidence>
<accession>A0ABN1Q7J5</accession>
<evidence type="ECO:0000313" key="2">
    <source>
        <dbReference type="Proteomes" id="UP001500665"/>
    </source>
</evidence>
<dbReference type="InterPro" id="IPR050792">
    <property type="entry name" value="ADP-ribosylglycohydrolase"/>
</dbReference>
<dbReference type="InterPro" id="IPR005502">
    <property type="entry name" value="Ribosyl_crysJ1"/>
</dbReference>
<name>A0ABN1Q7J5_9ACTN</name>
<gene>
    <name evidence="1" type="ORF">GCM10009550_05830</name>
</gene>
<dbReference type="PANTHER" id="PTHR16222:SF12">
    <property type="entry name" value="ADP-RIBOSYLGLYCOHYDROLASE-RELATED"/>
    <property type="match status" value="1"/>
</dbReference>